<proteinExistence type="inferred from homology"/>
<evidence type="ECO:0000256" key="11">
    <source>
        <dbReference type="SAM" id="Phobius"/>
    </source>
</evidence>
<evidence type="ECO:0000256" key="5">
    <source>
        <dbReference type="ARBA" id="ARBA00023040"/>
    </source>
</evidence>
<comment type="subcellular location">
    <subcellularLocation>
        <location evidence="1">Cell membrane</location>
        <topology evidence="1">Multi-pass membrane protein</topology>
    </subcellularLocation>
</comment>
<dbReference type="Pfam" id="PF00001">
    <property type="entry name" value="7tm_1"/>
    <property type="match status" value="1"/>
</dbReference>
<dbReference type="AlphaFoldDB" id="A0A6P8PJD1"/>
<evidence type="ECO:0000313" key="14">
    <source>
        <dbReference type="RefSeq" id="XP_033775711.1"/>
    </source>
</evidence>
<evidence type="ECO:0000256" key="6">
    <source>
        <dbReference type="ARBA" id="ARBA00023136"/>
    </source>
</evidence>
<dbReference type="GO" id="GO:0005886">
    <property type="term" value="C:plasma membrane"/>
    <property type="evidence" value="ECO:0007669"/>
    <property type="project" value="UniProtKB-SubCell"/>
</dbReference>
<dbReference type="OrthoDB" id="6091802at2759"/>
<dbReference type="InterPro" id="IPR026234">
    <property type="entry name" value="MRGPCRFAMILY"/>
</dbReference>
<feature type="transmembrane region" description="Helical" evidence="11">
    <location>
        <begin position="266"/>
        <end position="291"/>
    </location>
</feature>
<dbReference type="InParanoid" id="A0A6P8PJD1"/>
<feature type="transmembrane region" description="Helical" evidence="11">
    <location>
        <begin position="29"/>
        <end position="58"/>
    </location>
</feature>
<dbReference type="InterPro" id="IPR017452">
    <property type="entry name" value="GPCR_Rhodpsn_7TM"/>
</dbReference>
<keyword evidence="2" id="KW-1003">Cell membrane</keyword>
<dbReference type="GeneID" id="117348118"/>
<evidence type="ECO:0000256" key="9">
    <source>
        <dbReference type="ARBA" id="ARBA00061394"/>
    </source>
</evidence>
<dbReference type="PANTHER" id="PTHR11334:SF29">
    <property type="entry name" value="MAS-RELATED G-PROTEIN COUPLED RECEPTOR MEMBER X2"/>
    <property type="match status" value="1"/>
</dbReference>
<feature type="transmembrane region" description="Helical" evidence="11">
    <location>
        <begin position="70"/>
        <end position="94"/>
    </location>
</feature>
<dbReference type="PRINTS" id="PR00237">
    <property type="entry name" value="GPCRRHODOPSN"/>
</dbReference>
<evidence type="ECO:0000256" key="1">
    <source>
        <dbReference type="ARBA" id="ARBA00004651"/>
    </source>
</evidence>
<keyword evidence="8 10" id="KW-0807">Transducer</keyword>
<feature type="transmembrane region" description="Helical" evidence="11">
    <location>
        <begin position="229"/>
        <end position="254"/>
    </location>
</feature>
<comment type="similarity">
    <text evidence="9">Belongs to the G-protein coupled receptor 1 family. Mas subfamily.</text>
</comment>
<dbReference type="PRINTS" id="PR02108">
    <property type="entry name" value="MRGPCRFAMILY"/>
</dbReference>
<reference evidence="14" key="1">
    <citation type="submission" date="2025-08" db="UniProtKB">
        <authorList>
            <consortium name="RefSeq"/>
        </authorList>
    </citation>
    <scope>IDENTIFICATION</scope>
</reference>
<feature type="transmembrane region" description="Helical" evidence="11">
    <location>
        <begin position="114"/>
        <end position="132"/>
    </location>
</feature>
<dbReference type="SUPFAM" id="SSF81321">
    <property type="entry name" value="Family A G protein-coupled receptor-like"/>
    <property type="match status" value="1"/>
</dbReference>
<keyword evidence="4 11" id="KW-1133">Transmembrane helix</keyword>
<evidence type="ECO:0000256" key="7">
    <source>
        <dbReference type="ARBA" id="ARBA00023170"/>
    </source>
</evidence>
<dbReference type="FunFam" id="1.20.1070.10:FF:000193">
    <property type="entry name" value="Mas-related G-protein coupled receptor member E"/>
    <property type="match status" value="1"/>
</dbReference>
<dbReference type="GO" id="GO:0004930">
    <property type="term" value="F:G protein-coupled receptor activity"/>
    <property type="evidence" value="ECO:0007669"/>
    <property type="project" value="UniProtKB-KW"/>
</dbReference>
<name>A0A6P8PJD1_GEOSA</name>
<sequence length="332" mass="37625">MEVPSIGSLNTTGQGGFNGTKLGNSTGDLFILMLALSCPSLLICLLGIAGNGIVLWFLCLSLKRNKFTVYILNLAVADITILLISSVVPLYILFIPIVVEVSHFIPNALFNLRLLFFFGYTTSLFLLTAISVERCLSVLFPIWHRCQRPKHQSSFVCALLWMSSILVIALERIICGEDNYVYRSQDCTTMQIFIAVFFLLVVPLVMVFSSLTLIIKIWRTSQRHLSSRLYMVIIITVITFFTFSMPVQSIHILWYFQVLSHSFDSFLVVCYLSVFCASINSAVNPFIYFLVGRQKKQEVQGLKGVLDRVFKDEEETRNEEETPNLHVSRGEV</sequence>
<accession>A0A6P8PJD1</accession>
<dbReference type="PROSITE" id="PS50262">
    <property type="entry name" value="G_PROTEIN_RECEP_F1_2"/>
    <property type="match status" value="1"/>
</dbReference>
<dbReference type="KEGG" id="gsh:117348118"/>
<keyword evidence="5 10" id="KW-0297">G-protein coupled receptor</keyword>
<evidence type="ECO:0000256" key="3">
    <source>
        <dbReference type="ARBA" id="ARBA00022692"/>
    </source>
</evidence>
<keyword evidence="13" id="KW-1185">Reference proteome</keyword>
<evidence type="ECO:0000256" key="8">
    <source>
        <dbReference type="ARBA" id="ARBA00023224"/>
    </source>
</evidence>
<gene>
    <name evidence="14" type="primary">LOC117348118</name>
</gene>
<feature type="domain" description="G-protein coupled receptors family 1 profile" evidence="12">
    <location>
        <begin position="50"/>
        <end position="288"/>
    </location>
</feature>
<keyword evidence="7 10" id="KW-0675">Receptor</keyword>
<evidence type="ECO:0000259" key="12">
    <source>
        <dbReference type="PROSITE" id="PS50262"/>
    </source>
</evidence>
<dbReference type="PROSITE" id="PS00237">
    <property type="entry name" value="G_PROTEIN_RECEP_F1_1"/>
    <property type="match status" value="1"/>
</dbReference>
<keyword evidence="3 10" id="KW-0812">Transmembrane</keyword>
<protein>
    <submittedName>
        <fullName evidence="14">Proto-oncogene Mas-like</fullName>
    </submittedName>
</protein>
<feature type="transmembrane region" description="Helical" evidence="11">
    <location>
        <begin position="190"/>
        <end position="217"/>
    </location>
</feature>
<evidence type="ECO:0000256" key="10">
    <source>
        <dbReference type="RuleBase" id="RU000688"/>
    </source>
</evidence>
<dbReference type="Gene3D" id="1.20.1070.10">
    <property type="entry name" value="Rhodopsin 7-helix transmembrane proteins"/>
    <property type="match status" value="1"/>
</dbReference>
<organism evidence="13 14">
    <name type="scientific">Geotrypetes seraphini</name>
    <name type="common">Gaboon caecilian</name>
    <name type="synonym">Caecilia seraphini</name>
    <dbReference type="NCBI Taxonomy" id="260995"/>
    <lineage>
        <taxon>Eukaryota</taxon>
        <taxon>Metazoa</taxon>
        <taxon>Chordata</taxon>
        <taxon>Craniata</taxon>
        <taxon>Vertebrata</taxon>
        <taxon>Euteleostomi</taxon>
        <taxon>Amphibia</taxon>
        <taxon>Gymnophiona</taxon>
        <taxon>Geotrypetes</taxon>
    </lineage>
</organism>
<feature type="transmembrane region" description="Helical" evidence="11">
    <location>
        <begin position="153"/>
        <end position="170"/>
    </location>
</feature>
<keyword evidence="6 11" id="KW-0472">Membrane</keyword>
<dbReference type="RefSeq" id="XP_033775711.1">
    <property type="nucleotide sequence ID" value="XM_033919820.1"/>
</dbReference>
<dbReference type="PANTHER" id="PTHR11334">
    <property type="entry name" value="MAS-RELATED G-PROTEIN COUPLED RECEPTOR"/>
    <property type="match status" value="1"/>
</dbReference>
<dbReference type="Proteomes" id="UP000515159">
    <property type="component" value="Chromosome 14"/>
</dbReference>
<evidence type="ECO:0000256" key="2">
    <source>
        <dbReference type="ARBA" id="ARBA00022475"/>
    </source>
</evidence>
<evidence type="ECO:0000256" key="4">
    <source>
        <dbReference type="ARBA" id="ARBA00022989"/>
    </source>
</evidence>
<dbReference type="InterPro" id="IPR000276">
    <property type="entry name" value="GPCR_Rhodpsn"/>
</dbReference>
<evidence type="ECO:0000313" key="13">
    <source>
        <dbReference type="Proteomes" id="UP000515159"/>
    </source>
</evidence>